<dbReference type="RefSeq" id="WP_378073467.1">
    <property type="nucleotide sequence ID" value="NZ_JBHSBL010000041.1"/>
</dbReference>
<sequence length="262" mass="27100">MVCPTCGLDNDPDAARCARCNSTLAHAATTYYAPPPPPEPSRPNRVPLIAGASVLLVVLAVAAGIYFRTNGTDDPGPQPTEALPTRTEATTDPVPAPTTTEPTVDPTTPATTAAADPRAQAAAFDAVLSQSVASRRKLNLAIEQVGQCDGLAAAVADIRAVGDERQSQMETVRNADVSALSGGEELRAGLLEALRYAWEADQGFLAWAEPTLSGGCGAADDSGYDRGRSASTSAGAAKRAFLTRWNPVAKANGLRARSADDI</sequence>
<accession>A0ABV8JB03</accession>
<keyword evidence="4" id="KW-1185">Reference proteome</keyword>
<evidence type="ECO:0000256" key="2">
    <source>
        <dbReference type="SAM" id="Phobius"/>
    </source>
</evidence>
<keyword evidence="2" id="KW-0812">Transmembrane</keyword>
<evidence type="ECO:0000256" key="1">
    <source>
        <dbReference type="SAM" id="MobiDB-lite"/>
    </source>
</evidence>
<evidence type="ECO:0008006" key="5">
    <source>
        <dbReference type="Google" id="ProtNLM"/>
    </source>
</evidence>
<keyword evidence="2" id="KW-1133">Transmembrane helix</keyword>
<comment type="caution">
    <text evidence="3">The sequence shown here is derived from an EMBL/GenBank/DDBJ whole genome shotgun (WGS) entry which is preliminary data.</text>
</comment>
<gene>
    <name evidence="3" type="ORF">ACFO0C_47340</name>
</gene>
<evidence type="ECO:0000313" key="4">
    <source>
        <dbReference type="Proteomes" id="UP001595867"/>
    </source>
</evidence>
<feature type="region of interest" description="Disordered" evidence="1">
    <location>
        <begin position="68"/>
        <end position="113"/>
    </location>
</feature>
<protein>
    <recommendedName>
        <fullName evidence="5">Zinc ribbon domain-containing protein</fullName>
    </recommendedName>
</protein>
<feature type="compositionally biased region" description="Low complexity" evidence="1">
    <location>
        <begin position="87"/>
        <end position="113"/>
    </location>
</feature>
<dbReference type="Proteomes" id="UP001595867">
    <property type="component" value="Unassembled WGS sequence"/>
</dbReference>
<evidence type="ECO:0000313" key="3">
    <source>
        <dbReference type="EMBL" id="MFC4072593.1"/>
    </source>
</evidence>
<organism evidence="3 4">
    <name type="scientific">Actinoplanes subglobosus</name>
    <dbReference type="NCBI Taxonomy" id="1547892"/>
    <lineage>
        <taxon>Bacteria</taxon>
        <taxon>Bacillati</taxon>
        <taxon>Actinomycetota</taxon>
        <taxon>Actinomycetes</taxon>
        <taxon>Micromonosporales</taxon>
        <taxon>Micromonosporaceae</taxon>
        <taxon>Actinoplanes</taxon>
    </lineage>
</organism>
<name>A0ABV8JB03_9ACTN</name>
<reference evidence="4" key="1">
    <citation type="journal article" date="2019" name="Int. J. Syst. Evol. Microbiol.">
        <title>The Global Catalogue of Microorganisms (GCM) 10K type strain sequencing project: providing services to taxonomists for standard genome sequencing and annotation.</title>
        <authorList>
            <consortium name="The Broad Institute Genomics Platform"/>
            <consortium name="The Broad Institute Genome Sequencing Center for Infectious Disease"/>
            <person name="Wu L."/>
            <person name="Ma J."/>
        </authorList>
    </citation>
    <scope>NUCLEOTIDE SEQUENCE [LARGE SCALE GENOMIC DNA]</scope>
    <source>
        <strain evidence="4">TBRC 5832</strain>
    </source>
</reference>
<keyword evidence="2" id="KW-0472">Membrane</keyword>
<dbReference type="EMBL" id="JBHSBL010000041">
    <property type="protein sequence ID" value="MFC4072593.1"/>
    <property type="molecule type" value="Genomic_DNA"/>
</dbReference>
<feature type="transmembrane region" description="Helical" evidence="2">
    <location>
        <begin position="46"/>
        <end position="67"/>
    </location>
</feature>
<proteinExistence type="predicted"/>